<dbReference type="Proteomes" id="UP000253740">
    <property type="component" value="Unassembled WGS sequence"/>
</dbReference>
<gene>
    <name evidence="10" type="ORF">MBSD_n2092</name>
</gene>
<dbReference type="InterPro" id="IPR022305">
    <property type="entry name" value="Response_regulator"/>
</dbReference>
<dbReference type="SMART" id="SM00448">
    <property type="entry name" value="REC"/>
    <property type="match status" value="1"/>
</dbReference>
<dbReference type="PANTHER" id="PTHR48111:SF21">
    <property type="entry name" value="DNA-BINDING DUAL MASTER TRANSCRIPTIONAL REGULATOR RPAA"/>
    <property type="match status" value="1"/>
</dbReference>
<dbReference type="InterPro" id="IPR001867">
    <property type="entry name" value="OmpR/PhoB-type_DNA-bd"/>
</dbReference>
<dbReference type="GO" id="GO:0032993">
    <property type="term" value="C:protein-DNA complex"/>
    <property type="evidence" value="ECO:0007669"/>
    <property type="project" value="TreeGrafter"/>
</dbReference>
<dbReference type="SMART" id="SM00862">
    <property type="entry name" value="Trans_reg_C"/>
    <property type="match status" value="1"/>
</dbReference>
<dbReference type="EMBL" id="DF970233">
    <property type="protein sequence ID" value="GAP66777.1"/>
    <property type="molecule type" value="Genomic_DNA"/>
</dbReference>
<feature type="domain" description="Response regulatory" evidence="8">
    <location>
        <begin position="38"/>
        <end position="154"/>
    </location>
</feature>
<name>A0A0K8QQY0_9GAMM</name>
<evidence type="ECO:0000256" key="1">
    <source>
        <dbReference type="ARBA" id="ARBA00022553"/>
    </source>
</evidence>
<dbReference type="CDD" id="cd00383">
    <property type="entry name" value="trans_reg_C"/>
    <property type="match status" value="1"/>
</dbReference>
<organism evidence="10">
    <name type="scientific">Mizugakiibacter sediminis</name>
    <dbReference type="NCBI Taxonomy" id="1475481"/>
    <lineage>
        <taxon>Bacteria</taxon>
        <taxon>Pseudomonadati</taxon>
        <taxon>Pseudomonadota</taxon>
        <taxon>Gammaproteobacteria</taxon>
        <taxon>Lysobacterales</taxon>
        <taxon>Rhodanobacteraceae</taxon>
        <taxon>Mizugakiibacter</taxon>
    </lineage>
</organism>
<keyword evidence="11" id="KW-1185">Reference proteome</keyword>
<accession>A0A0K8QQY0</accession>
<keyword evidence="4 7" id="KW-0238">DNA-binding</keyword>
<evidence type="ECO:0000256" key="7">
    <source>
        <dbReference type="PROSITE-ProRule" id="PRU01091"/>
    </source>
</evidence>
<proteinExistence type="predicted"/>
<dbReference type="Gene3D" id="1.10.10.10">
    <property type="entry name" value="Winged helix-like DNA-binding domain superfamily/Winged helix DNA-binding domain"/>
    <property type="match status" value="1"/>
</dbReference>
<dbReference type="InterPro" id="IPR001789">
    <property type="entry name" value="Sig_transdc_resp-reg_receiver"/>
</dbReference>
<evidence type="ECO:0000313" key="10">
    <source>
        <dbReference type="EMBL" id="GAP66777.1"/>
    </source>
</evidence>
<dbReference type="Gene3D" id="6.10.250.690">
    <property type="match status" value="1"/>
</dbReference>
<evidence type="ECO:0000256" key="5">
    <source>
        <dbReference type="ARBA" id="ARBA00023163"/>
    </source>
</evidence>
<dbReference type="PANTHER" id="PTHR48111">
    <property type="entry name" value="REGULATOR OF RPOS"/>
    <property type="match status" value="1"/>
</dbReference>
<feature type="domain" description="OmpR/PhoB-type" evidence="9">
    <location>
        <begin position="167"/>
        <end position="263"/>
    </location>
</feature>
<evidence type="ECO:0000313" key="11">
    <source>
        <dbReference type="Proteomes" id="UP000253740"/>
    </source>
</evidence>
<evidence type="ECO:0000256" key="2">
    <source>
        <dbReference type="ARBA" id="ARBA00023012"/>
    </source>
</evidence>
<dbReference type="STRING" id="1475481.GCA_000953855_02138"/>
<protein>
    <submittedName>
        <fullName evidence="10">Two component transcriptional regulator, winged helix family</fullName>
    </submittedName>
</protein>
<dbReference type="AlphaFoldDB" id="A0A0K8QQY0"/>
<evidence type="ECO:0000256" key="4">
    <source>
        <dbReference type="ARBA" id="ARBA00023125"/>
    </source>
</evidence>
<dbReference type="Gene3D" id="3.40.50.2300">
    <property type="match status" value="1"/>
</dbReference>
<dbReference type="GO" id="GO:0000976">
    <property type="term" value="F:transcription cis-regulatory region binding"/>
    <property type="evidence" value="ECO:0007669"/>
    <property type="project" value="TreeGrafter"/>
</dbReference>
<sequence>MHRDVAHCTLTSRPCIKDAMSAAEAQIPSVEEGSMGRSIAIVEDEPLIRANYVEALSRFGYEARGYASRREASNAFATRLPDLVIIDIGLGDEPEGGFDLCRELRAKSATLPIIFLTARDSDFDVISGLRLGADDYLSKDTSLHQLAARIGALFRRIESLKQPASSETVIEHGPLKLEAERMRVTWNGVEVPLTVTEFWMVHTMVRFPGHVKNRDQLMREAELVVDDATITSHIKRIRKKFVAVAPDFDAIETVHGVGYRWKP</sequence>
<reference evidence="10" key="1">
    <citation type="submission" date="2015-08" db="EMBL/GenBank/DDBJ databases">
        <title>Complete DNA Sequence of Pseudomonas syringae pv. actinidiae, the Causal Agent of Kiwifruit Canker Disease.</title>
        <authorList>
            <person name="Rikkerink E.H.A."/>
            <person name="Fineran P.C."/>
        </authorList>
    </citation>
    <scope>NUCLEOTIDE SEQUENCE</scope>
    <source>
        <strain evidence="10">SkMP5</strain>
    </source>
</reference>
<keyword evidence="2" id="KW-0902">Two-component regulatory system</keyword>
<feature type="DNA-binding region" description="OmpR/PhoB-type" evidence="7">
    <location>
        <begin position="167"/>
        <end position="263"/>
    </location>
</feature>
<dbReference type="GO" id="GO:0005829">
    <property type="term" value="C:cytosol"/>
    <property type="evidence" value="ECO:0007669"/>
    <property type="project" value="TreeGrafter"/>
</dbReference>
<evidence type="ECO:0000256" key="3">
    <source>
        <dbReference type="ARBA" id="ARBA00023015"/>
    </source>
</evidence>
<evidence type="ECO:0000259" key="8">
    <source>
        <dbReference type="PROSITE" id="PS50110"/>
    </source>
</evidence>
<keyword evidence="1 6" id="KW-0597">Phosphoprotein</keyword>
<keyword evidence="5" id="KW-0804">Transcription</keyword>
<dbReference type="CDD" id="cd17574">
    <property type="entry name" value="REC_OmpR"/>
    <property type="match status" value="1"/>
</dbReference>
<feature type="modified residue" description="4-aspartylphosphate" evidence="6">
    <location>
        <position position="87"/>
    </location>
</feature>
<dbReference type="InterPro" id="IPR039420">
    <property type="entry name" value="WalR-like"/>
</dbReference>
<evidence type="ECO:0000256" key="6">
    <source>
        <dbReference type="PROSITE-ProRule" id="PRU00169"/>
    </source>
</evidence>
<dbReference type="GO" id="GO:0000156">
    <property type="term" value="F:phosphorelay response regulator activity"/>
    <property type="evidence" value="ECO:0007669"/>
    <property type="project" value="TreeGrafter"/>
</dbReference>
<dbReference type="InterPro" id="IPR011006">
    <property type="entry name" value="CheY-like_superfamily"/>
</dbReference>
<dbReference type="Pfam" id="PF00072">
    <property type="entry name" value="Response_reg"/>
    <property type="match status" value="1"/>
</dbReference>
<dbReference type="SUPFAM" id="SSF52172">
    <property type="entry name" value="CheY-like"/>
    <property type="match status" value="1"/>
</dbReference>
<dbReference type="PROSITE" id="PS50110">
    <property type="entry name" value="RESPONSE_REGULATORY"/>
    <property type="match status" value="1"/>
</dbReference>
<keyword evidence="3" id="KW-0805">Transcription regulation</keyword>
<dbReference type="GO" id="GO:0006355">
    <property type="term" value="P:regulation of DNA-templated transcription"/>
    <property type="evidence" value="ECO:0007669"/>
    <property type="project" value="InterPro"/>
</dbReference>
<dbReference type="InterPro" id="IPR016032">
    <property type="entry name" value="Sig_transdc_resp-reg_C-effctor"/>
</dbReference>
<dbReference type="NCBIfam" id="TIGR03787">
    <property type="entry name" value="marine_sort_RR"/>
    <property type="match status" value="1"/>
</dbReference>
<dbReference type="Pfam" id="PF00486">
    <property type="entry name" value="Trans_reg_C"/>
    <property type="match status" value="1"/>
</dbReference>
<dbReference type="PROSITE" id="PS51755">
    <property type="entry name" value="OMPR_PHOB"/>
    <property type="match status" value="1"/>
</dbReference>
<dbReference type="SUPFAM" id="SSF46894">
    <property type="entry name" value="C-terminal effector domain of the bipartite response regulators"/>
    <property type="match status" value="1"/>
</dbReference>
<evidence type="ECO:0000259" key="9">
    <source>
        <dbReference type="PROSITE" id="PS51755"/>
    </source>
</evidence>
<dbReference type="InterPro" id="IPR036388">
    <property type="entry name" value="WH-like_DNA-bd_sf"/>
</dbReference>